<evidence type="ECO:0000313" key="2">
    <source>
        <dbReference type="EnsemblProtists" id="PYU1_T000594"/>
    </source>
</evidence>
<protein>
    <submittedName>
        <fullName evidence="2">Uncharacterized protein</fullName>
    </submittedName>
</protein>
<dbReference type="VEuPathDB" id="FungiDB:PYU1_G000594"/>
<feature type="transmembrane region" description="Helical" evidence="1">
    <location>
        <begin position="276"/>
        <end position="295"/>
    </location>
</feature>
<reference evidence="2" key="3">
    <citation type="submission" date="2015-02" db="UniProtKB">
        <authorList>
            <consortium name="EnsemblProtists"/>
        </authorList>
    </citation>
    <scope>IDENTIFICATION</scope>
    <source>
        <strain evidence="2">DAOM BR144</strain>
    </source>
</reference>
<dbReference type="Proteomes" id="UP000019132">
    <property type="component" value="Unassembled WGS sequence"/>
</dbReference>
<accession>K3W6K3</accession>
<reference evidence="3" key="2">
    <citation type="submission" date="2010-04" db="EMBL/GenBank/DDBJ databases">
        <authorList>
            <person name="Buell R."/>
            <person name="Hamilton J."/>
            <person name="Hostetler J."/>
        </authorList>
    </citation>
    <scope>NUCLEOTIDE SEQUENCE [LARGE SCALE GENOMIC DNA]</scope>
    <source>
        <strain evidence="3">DAOM:BR144</strain>
    </source>
</reference>
<dbReference type="eggNOG" id="ENOG502QUDS">
    <property type="taxonomic scope" value="Eukaryota"/>
</dbReference>
<dbReference type="STRING" id="431595.K3W6K3"/>
<evidence type="ECO:0000256" key="1">
    <source>
        <dbReference type="SAM" id="Phobius"/>
    </source>
</evidence>
<keyword evidence="1" id="KW-0472">Membrane</keyword>
<dbReference type="HOGENOM" id="CLU_029820_0_0_1"/>
<feature type="transmembrane region" description="Helical" evidence="1">
    <location>
        <begin position="483"/>
        <end position="506"/>
    </location>
</feature>
<reference evidence="3" key="1">
    <citation type="journal article" date="2010" name="Genome Biol.">
        <title>Genome sequence of the necrotrophic plant pathogen Pythium ultimum reveals original pathogenicity mechanisms and effector repertoire.</title>
        <authorList>
            <person name="Levesque C.A."/>
            <person name="Brouwer H."/>
            <person name="Cano L."/>
            <person name="Hamilton J.P."/>
            <person name="Holt C."/>
            <person name="Huitema E."/>
            <person name="Raffaele S."/>
            <person name="Robideau G.P."/>
            <person name="Thines M."/>
            <person name="Win J."/>
            <person name="Zerillo M.M."/>
            <person name="Beakes G.W."/>
            <person name="Boore J.L."/>
            <person name="Busam D."/>
            <person name="Dumas B."/>
            <person name="Ferriera S."/>
            <person name="Fuerstenberg S.I."/>
            <person name="Gachon C.M."/>
            <person name="Gaulin E."/>
            <person name="Govers F."/>
            <person name="Grenville-Briggs L."/>
            <person name="Horner N."/>
            <person name="Hostetler J."/>
            <person name="Jiang R.H."/>
            <person name="Johnson J."/>
            <person name="Krajaejun T."/>
            <person name="Lin H."/>
            <person name="Meijer H.J."/>
            <person name="Moore B."/>
            <person name="Morris P."/>
            <person name="Phuntmart V."/>
            <person name="Puiu D."/>
            <person name="Shetty J."/>
            <person name="Stajich J.E."/>
            <person name="Tripathy S."/>
            <person name="Wawra S."/>
            <person name="van West P."/>
            <person name="Whitty B.R."/>
            <person name="Coutinho P.M."/>
            <person name="Henrissat B."/>
            <person name="Martin F."/>
            <person name="Thomas P.D."/>
            <person name="Tyler B.M."/>
            <person name="De Vries R.P."/>
            <person name="Kamoun S."/>
            <person name="Yandell M."/>
            <person name="Tisserat N."/>
            <person name="Buell C.R."/>
        </authorList>
    </citation>
    <scope>NUCLEOTIDE SEQUENCE</scope>
    <source>
        <strain evidence="3">DAOM:BR144</strain>
    </source>
</reference>
<dbReference type="InParanoid" id="K3W6K3"/>
<evidence type="ECO:0000313" key="3">
    <source>
        <dbReference type="Proteomes" id="UP000019132"/>
    </source>
</evidence>
<name>K3W6K3_GLOUD</name>
<dbReference type="EnsemblProtists" id="PYU1_T000594">
    <property type="protein sequence ID" value="PYU1_T000594"/>
    <property type="gene ID" value="PYU1_G000594"/>
</dbReference>
<keyword evidence="1" id="KW-1133">Transmembrane helix</keyword>
<dbReference type="AlphaFoldDB" id="K3W6K3"/>
<dbReference type="OMA" id="KLGAFTW"/>
<proteinExistence type="predicted"/>
<dbReference type="EMBL" id="GL376620">
    <property type="status" value="NOT_ANNOTATED_CDS"/>
    <property type="molecule type" value="Genomic_DNA"/>
</dbReference>
<sequence length="645" mass="72257">MADALVAASVSSYAAQCARLLDEATPEALEAAAVLARSCIRANSNDVEGYLLLGKALALQDKHRDAVTWYKKDPANGELQSELHAARLAVLDRIANGGDTSEDEDERDSWHHRAEADRLDRGAGTVGSLISASFENKEGTTTLSAEQRGALVFEENVEKLLKHLDLTKLSRLATLYVLTELLNLKRVRIGLALLVLGVLGQCVMHRHKFMVASIIFMCVYQSKMRLIVWRQVNTWAHTSTDKLGAFTWAPRIVCFVPIAMKVFGHMKFMAFLQRDLYLGMWVFLVTAACVWWFTFRQGCETTDKVWGQGKRLKLVAYATAIFYWGVWRGEVVDTLRLLPPALIDAGGIALGSVTSTELQGVFRNAWKQLYADVESDIQQDVEFDAWFMLGLSNWFIEYWQQPTNFSLEMLTQMLSECFSVLERTAVHVFRPELGHWRQQMAHLRDENSEMAVLIAYLRKSVDEMPPPKTMSMIGLFVKRCPSFVVAALLVVFYGTIISLPLVPFLVSEWYDACVLYAMHKSGDLEELDGFEILLLESPLLRVWENVKAAVYCLEGSVTLSKAMATGTQIVTAAARLSRLATFAVKLKTEGVVAHAHNLPDHLTDALLVAKDSTGIVEGLKHVVQSAHFQDLQASIVNWWHKTPPE</sequence>
<keyword evidence="3" id="KW-1185">Reference proteome</keyword>
<keyword evidence="1" id="KW-0812">Transmembrane</keyword>
<organism evidence="2 3">
    <name type="scientific">Globisporangium ultimum (strain ATCC 200006 / CBS 805.95 / DAOM BR144)</name>
    <name type="common">Pythium ultimum</name>
    <dbReference type="NCBI Taxonomy" id="431595"/>
    <lineage>
        <taxon>Eukaryota</taxon>
        <taxon>Sar</taxon>
        <taxon>Stramenopiles</taxon>
        <taxon>Oomycota</taxon>
        <taxon>Peronosporomycetes</taxon>
        <taxon>Pythiales</taxon>
        <taxon>Pythiaceae</taxon>
        <taxon>Globisporangium</taxon>
    </lineage>
</organism>